<evidence type="ECO:0000256" key="8">
    <source>
        <dbReference type="RuleBase" id="RU368020"/>
    </source>
</evidence>
<evidence type="ECO:0000256" key="7">
    <source>
        <dbReference type="ARBA" id="ARBA00023291"/>
    </source>
</evidence>
<dbReference type="GO" id="GO:0051538">
    <property type="term" value="F:3 iron, 4 sulfur cluster binding"/>
    <property type="evidence" value="ECO:0007669"/>
    <property type="project" value="UniProtKB-KW"/>
</dbReference>
<protein>
    <recommendedName>
        <fullName evidence="8">Ferredoxin</fullName>
    </recommendedName>
</protein>
<keyword evidence="11" id="KW-1185">Reference proteome</keyword>
<evidence type="ECO:0000256" key="4">
    <source>
        <dbReference type="ARBA" id="ARBA00022982"/>
    </source>
</evidence>
<sequence>MRIRADHDVCIGAGNCVLSAPAVFDQDDDGLVELLVDEVPDDEREAAEVAVRRCPSGALTLED</sequence>
<dbReference type="AlphaFoldDB" id="A0A7W3IQK5"/>
<dbReference type="SUPFAM" id="SSF54862">
    <property type="entry name" value="4Fe-4S ferredoxins"/>
    <property type="match status" value="1"/>
</dbReference>
<evidence type="ECO:0000256" key="5">
    <source>
        <dbReference type="ARBA" id="ARBA00023004"/>
    </source>
</evidence>
<evidence type="ECO:0000259" key="9">
    <source>
        <dbReference type="PROSITE" id="PS51379"/>
    </source>
</evidence>
<dbReference type="EMBL" id="JACGWT010000002">
    <property type="protein sequence ID" value="MBA8793429.1"/>
    <property type="molecule type" value="Genomic_DNA"/>
</dbReference>
<dbReference type="GO" id="GO:0009055">
    <property type="term" value="F:electron transfer activity"/>
    <property type="evidence" value="ECO:0007669"/>
    <property type="project" value="UniProtKB-UniRule"/>
</dbReference>
<dbReference type="InterPro" id="IPR001080">
    <property type="entry name" value="3Fe4S_ferredoxin"/>
</dbReference>
<evidence type="ECO:0000313" key="10">
    <source>
        <dbReference type="EMBL" id="MBA8793429.1"/>
    </source>
</evidence>
<feature type="domain" description="4Fe-4S ferredoxin-type" evidence="9">
    <location>
        <begin position="1"/>
        <end position="29"/>
    </location>
</feature>
<dbReference type="PANTHER" id="PTHR36923">
    <property type="entry name" value="FERREDOXIN"/>
    <property type="match status" value="1"/>
</dbReference>
<dbReference type="Pfam" id="PF13459">
    <property type="entry name" value="Fer4_15"/>
    <property type="match status" value="1"/>
</dbReference>
<comment type="cofactor">
    <cofactor evidence="1">
        <name>[3Fe-4S] cluster</name>
        <dbReference type="ChEBI" id="CHEBI:21137"/>
    </cofactor>
</comment>
<keyword evidence="7" id="KW-0003">3Fe-4S</keyword>
<proteinExistence type="predicted"/>
<dbReference type="PANTHER" id="PTHR36923:SF3">
    <property type="entry name" value="FERREDOXIN"/>
    <property type="match status" value="1"/>
</dbReference>
<evidence type="ECO:0000256" key="3">
    <source>
        <dbReference type="ARBA" id="ARBA00022723"/>
    </source>
</evidence>
<dbReference type="PROSITE" id="PS51379">
    <property type="entry name" value="4FE4S_FER_2"/>
    <property type="match status" value="1"/>
</dbReference>
<dbReference type="GO" id="GO:0005506">
    <property type="term" value="F:iron ion binding"/>
    <property type="evidence" value="ECO:0007669"/>
    <property type="project" value="UniProtKB-UniRule"/>
</dbReference>
<comment type="caution">
    <text evidence="10">The sequence shown here is derived from an EMBL/GenBank/DDBJ whole genome shotgun (WGS) entry which is preliminary data.</text>
</comment>
<evidence type="ECO:0000313" key="11">
    <source>
        <dbReference type="Proteomes" id="UP000523079"/>
    </source>
</evidence>
<evidence type="ECO:0000256" key="2">
    <source>
        <dbReference type="ARBA" id="ARBA00022448"/>
    </source>
</evidence>
<evidence type="ECO:0000256" key="1">
    <source>
        <dbReference type="ARBA" id="ARBA00001927"/>
    </source>
</evidence>
<keyword evidence="3 8" id="KW-0479">Metal-binding</keyword>
<keyword evidence="6 8" id="KW-0411">Iron-sulfur</keyword>
<dbReference type="RefSeq" id="WP_182559055.1">
    <property type="nucleotide sequence ID" value="NZ_JACGWT010000002.1"/>
</dbReference>
<dbReference type="InterPro" id="IPR051269">
    <property type="entry name" value="Fe-S_cluster_ET"/>
</dbReference>
<dbReference type="Proteomes" id="UP000523079">
    <property type="component" value="Unassembled WGS sequence"/>
</dbReference>
<organism evidence="10 11">
    <name type="scientific">Microlunatus kandeliicorticis</name>
    <dbReference type="NCBI Taxonomy" id="1759536"/>
    <lineage>
        <taxon>Bacteria</taxon>
        <taxon>Bacillati</taxon>
        <taxon>Actinomycetota</taxon>
        <taxon>Actinomycetes</taxon>
        <taxon>Propionibacteriales</taxon>
        <taxon>Propionibacteriaceae</taxon>
        <taxon>Microlunatus</taxon>
    </lineage>
</organism>
<keyword evidence="2 8" id="KW-0813">Transport</keyword>
<gene>
    <name evidence="10" type="ORF">FHX74_001034</name>
</gene>
<keyword evidence="4 8" id="KW-0249">Electron transport</keyword>
<evidence type="ECO:0000256" key="6">
    <source>
        <dbReference type="ARBA" id="ARBA00023014"/>
    </source>
</evidence>
<name>A0A7W3IQK5_9ACTN</name>
<reference evidence="10 11" key="1">
    <citation type="submission" date="2020-07" db="EMBL/GenBank/DDBJ databases">
        <title>Sequencing the genomes of 1000 actinobacteria strains.</title>
        <authorList>
            <person name="Klenk H.-P."/>
        </authorList>
    </citation>
    <scope>NUCLEOTIDE SEQUENCE [LARGE SCALE GENOMIC DNA]</scope>
    <source>
        <strain evidence="10 11">DSM 100723</strain>
    </source>
</reference>
<accession>A0A7W3IQK5</accession>
<dbReference type="Gene3D" id="3.30.70.20">
    <property type="match status" value="1"/>
</dbReference>
<comment type="function">
    <text evidence="8">Ferredoxins are iron-sulfur proteins that transfer electrons in a wide variety of metabolic reactions.</text>
</comment>
<keyword evidence="5 8" id="KW-0408">Iron</keyword>
<dbReference type="PRINTS" id="PR00352">
    <property type="entry name" value="3FE4SFRDOXIN"/>
</dbReference>
<dbReference type="InterPro" id="IPR017896">
    <property type="entry name" value="4Fe4S_Fe-S-bd"/>
</dbReference>